<dbReference type="PANTHER" id="PTHR21666:SF291">
    <property type="entry name" value="STAGE II SPORULATION PROTEIN Q"/>
    <property type="match status" value="1"/>
</dbReference>
<dbReference type="InterPro" id="IPR011055">
    <property type="entry name" value="Dup_hybrid_motif"/>
</dbReference>
<dbReference type="InterPro" id="IPR016047">
    <property type="entry name" value="M23ase_b-sheet_dom"/>
</dbReference>
<evidence type="ECO:0000259" key="2">
    <source>
        <dbReference type="Pfam" id="PF01551"/>
    </source>
</evidence>
<name>A0A2T0X0E8_9RHOB</name>
<dbReference type="AlphaFoldDB" id="A0A2T0X0E8"/>
<sequence>MTKTTFALAALAGAFPCVTSALDLQLPLDCTLGETCYIQQYVDHDPSEGSSDYACGALSYDGHKGTDFSVKTFDKMEAGVNVLAASAGVVRAVRDGMPDTGRDGISAAQLDGRECGNGLAIDHGDGWETQYCHLKRGSVKVQKGDVVNTGDVLGEVGFSGNTQFPHVHLSVRKDGAVVDPFRPEKLNSCGDAERPLWEADIAYTPAGVIDVGFDTEIPAYNTIKQGHGDAELRADAPIVFWAFAYGALPGDIMVLRIYGPEGEVVRSEVTIDKQQAQFFRAAGRKAPGGGWRSGGYEGDVTLIRHGKVLAQQAQTIRVP</sequence>
<evidence type="ECO:0000256" key="1">
    <source>
        <dbReference type="SAM" id="SignalP"/>
    </source>
</evidence>
<gene>
    <name evidence="3" type="ORF">CLV74_102325</name>
</gene>
<dbReference type="OrthoDB" id="5489603at2"/>
<feature type="chain" id="PRO_5015467961" evidence="1">
    <location>
        <begin position="22"/>
        <end position="319"/>
    </location>
</feature>
<dbReference type="SUPFAM" id="SSF51261">
    <property type="entry name" value="Duplicated hybrid motif"/>
    <property type="match status" value="1"/>
</dbReference>
<dbReference type="CDD" id="cd12797">
    <property type="entry name" value="M23_peptidase"/>
    <property type="match status" value="1"/>
</dbReference>
<dbReference type="InterPro" id="IPR050570">
    <property type="entry name" value="Cell_wall_metabolism_enzyme"/>
</dbReference>
<comment type="caution">
    <text evidence="3">The sequence shown here is derived from an EMBL/GenBank/DDBJ whole genome shotgun (WGS) entry which is preliminary data.</text>
</comment>
<reference evidence="3 4" key="1">
    <citation type="submission" date="2018-03" db="EMBL/GenBank/DDBJ databases">
        <title>Genomic Encyclopedia of Archaeal and Bacterial Type Strains, Phase II (KMG-II): from individual species to whole genera.</title>
        <authorList>
            <person name="Goeker M."/>
        </authorList>
    </citation>
    <scope>NUCLEOTIDE SEQUENCE [LARGE SCALE GENOMIC DNA]</scope>
    <source>
        <strain evidence="3 4">DSM 100212</strain>
    </source>
</reference>
<dbReference type="Pfam" id="PF01551">
    <property type="entry name" value="Peptidase_M23"/>
    <property type="match status" value="1"/>
</dbReference>
<dbReference type="EMBL" id="PVTQ01000002">
    <property type="protein sequence ID" value="PRY92410.1"/>
    <property type="molecule type" value="Genomic_DNA"/>
</dbReference>
<proteinExistence type="predicted"/>
<organism evidence="3 4">
    <name type="scientific">Donghicola tyrosinivorans</name>
    <dbReference type="NCBI Taxonomy" id="1652492"/>
    <lineage>
        <taxon>Bacteria</taxon>
        <taxon>Pseudomonadati</taxon>
        <taxon>Pseudomonadota</taxon>
        <taxon>Alphaproteobacteria</taxon>
        <taxon>Rhodobacterales</taxon>
        <taxon>Roseobacteraceae</taxon>
        <taxon>Donghicola</taxon>
    </lineage>
</organism>
<dbReference type="RefSeq" id="WP_106262926.1">
    <property type="nucleotide sequence ID" value="NZ_PVTQ01000002.1"/>
</dbReference>
<feature type="domain" description="M23ase beta-sheet core" evidence="2">
    <location>
        <begin position="62"/>
        <end position="180"/>
    </location>
</feature>
<keyword evidence="1" id="KW-0732">Signal</keyword>
<feature type="signal peptide" evidence="1">
    <location>
        <begin position="1"/>
        <end position="21"/>
    </location>
</feature>
<dbReference type="PANTHER" id="PTHR21666">
    <property type="entry name" value="PEPTIDASE-RELATED"/>
    <property type="match status" value="1"/>
</dbReference>
<accession>A0A2T0X0E8</accession>
<protein>
    <submittedName>
        <fullName evidence="3">Peptidase M23-like protein</fullName>
    </submittedName>
</protein>
<dbReference type="GO" id="GO:0004222">
    <property type="term" value="F:metalloendopeptidase activity"/>
    <property type="evidence" value="ECO:0007669"/>
    <property type="project" value="TreeGrafter"/>
</dbReference>
<dbReference type="Proteomes" id="UP000238392">
    <property type="component" value="Unassembled WGS sequence"/>
</dbReference>
<dbReference type="Gene3D" id="2.70.70.10">
    <property type="entry name" value="Glucose Permease (Domain IIA)"/>
    <property type="match status" value="1"/>
</dbReference>
<keyword evidence="4" id="KW-1185">Reference proteome</keyword>
<evidence type="ECO:0000313" key="4">
    <source>
        <dbReference type="Proteomes" id="UP000238392"/>
    </source>
</evidence>
<evidence type="ECO:0000313" key="3">
    <source>
        <dbReference type="EMBL" id="PRY92410.1"/>
    </source>
</evidence>